<proteinExistence type="inferred from homology"/>
<evidence type="ECO:0000256" key="1">
    <source>
        <dbReference type="ARBA" id="ARBA00004434"/>
    </source>
</evidence>
<evidence type="ECO:0000256" key="6">
    <source>
        <dbReference type="ARBA" id="ARBA00022989"/>
    </source>
</evidence>
<evidence type="ECO:0000256" key="5">
    <source>
        <dbReference type="ARBA" id="ARBA00022946"/>
    </source>
</evidence>
<accession>A0A9N9QMA7</accession>
<organism evidence="11 12">
    <name type="scientific">Ceutorhynchus assimilis</name>
    <name type="common">cabbage seed weevil</name>
    <dbReference type="NCBI Taxonomy" id="467358"/>
    <lineage>
        <taxon>Eukaryota</taxon>
        <taxon>Metazoa</taxon>
        <taxon>Ecdysozoa</taxon>
        <taxon>Arthropoda</taxon>
        <taxon>Hexapoda</taxon>
        <taxon>Insecta</taxon>
        <taxon>Pterygota</taxon>
        <taxon>Neoptera</taxon>
        <taxon>Endopterygota</taxon>
        <taxon>Coleoptera</taxon>
        <taxon>Polyphaga</taxon>
        <taxon>Cucujiformia</taxon>
        <taxon>Curculionidae</taxon>
        <taxon>Ceutorhynchinae</taxon>
        <taxon>Ceutorhynchus</taxon>
    </lineage>
</organism>
<dbReference type="CDD" id="cd00922">
    <property type="entry name" value="Cyt_c_Oxidase_IV"/>
    <property type="match status" value="1"/>
</dbReference>
<dbReference type="OrthoDB" id="186013at2759"/>
<comment type="pathway">
    <text evidence="10">Energy metabolism; oxidative phosphorylation.</text>
</comment>
<keyword evidence="7" id="KW-0560">Oxidoreductase</keyword>
<dbReference type="AlphaFoldDB" id="A0A9N9QMA7"/>
<dbReference type="PANTHER" id="PTHR10707:SF10">
    <property type="entry name" value="CYTOCHROME C OXIDASE SUBUNIT 4"/>
    <property type="match status" value="1"/>
</dbReference>
<keyword evidence="6" id="KW-1133">Transmembrane helix</keyword>
<evidence type="ECO:0000256" key="4">
    <source>
        <dbReference type="ARBA" id="ARBA00022792"/>
    </source>
</evidence>
<keyword evidence="8 10" id="KW-0496">Mitochondrion</keyword>
<dbReference type="GO" id="GO:0016491">
    <property type="term" value="F:oxidoreductase activity"/>
    <property type="evidence" value="ECO:0007669"/>
    <property type="project" value="UniProtKB-KW"/>
</dbReference>
<keyword evidence="12" id="KW-1185">Reference proteome</keyword>
<evidence type="ECO:0000256" key="10">
    <source>
        <dbReference type="RuleBase" id="RU367145"/>
    </source>
</evidence>
<dbReference type="Pfam" id="PF02936">
    <property type="entry name" value="COX4"/>
    <property type="match status" value="1"/>
</dbReference>
<dbReference type="SUPFAM" id="SSF81406">
    <property type="entry name" value="Mitochondrial cytochrome c oxidase subunit IV"/>
    <property type="match status" value="1"/>
</dbReference>
<evidence type="ECO:0000256" key="9">
    <source>
        <dbReference type="ARBA" id="ARBA00023136"/>
    </source>
</evidence>
<dbReference type="EMBL" id="OU892278">
    <property type="protein sequence ID" value="CAG9764741.1"/>
    <property type="molecule type" value="Genomic_DNA"/>
</dbReference>
<dbReference type="InterPro" id="IPR036639">
    <property type="entry name" value="Cyt_c_oxidase_su4_sf"/>
</dbReference>
<evidence type="ECO:0000256" key="8">
    <source>
        <dbReference type="ARBA" id="ARBA00023128"/>
    </source>
</evidence>
<comment type="subunit">
    <text evidence="10">Component of the cytochrome c oxidase (complex IV, CIV), a multisubunit enzyme composed of 14 subunits.</text>
</comment>
<name>A0A9N9QMA7_9CUCU</name>
<keyword evidence="5" id="KW-0809">Transit peptide</keyword>
<dbReference type="FunFam" id="1.10.442.10:FF:000001">
    <property type="entry name" value="Cytochrome c oxidase subunit 4 isoform 1"/>
    <property type="match status" value="1"/>
</dbReference>
<sequence>MANTLLALGARQLIRNAISKPLVIQSAAMSGGVEGSYTRTLIGKREIVGYGYNGEPNYVDRSDFPLPAIRWQEPNADILALREREKGDWKQLSIEDKKALYRASFRQTFAEFKAPTGEWKYMVGVTLSLISAALWVFFGLKTFVYAPLPDSFKEENRAAQFRRILDLQVNPIEGISSKWDYEKDDWKK</sequence>
<keyword evidence="3" id="KW-0812">Transmembrane</keyword>
<dbReference type="GO" id="GO:0045277">
    <property type="term" value="C:respiratory chain complex IV"/>
    <property type="evidence" value="ECO:0007669"/>
    <property type="project" value="InterPro"/>
</dbReference>
<evidence type="ECO:0000256" key="2">
    <source>
        <dbReference type="ARBA" id="ARBA00008135"/>
    </source>
</evidence>
<dbReference type="InterPro" id="IPR004203">
    <property type="entry name" value="Cyt_c_oxidase_su4_fam"/>
</dbReference>
<comment type="subcellular location">
    <subcellularLocation>
        <location evidence="1 10">Mitochondrion inner membrane</location>
        <topology evidence="1 10">Single-pass membrane protein</topology>
    </subcellularLocation>
</comment>
<dbReference type="PANTHER" id="PTHR10707">
    <property type="entry name" value="CYTOCHROME C OXIDASE SUBUNIT IV"/>
    <property type="match status" value="1"/>
</dbReference>
<keyword evidence="9" id="KW-0472">Membrane</keyword>
<reference evidence="11" key="1">
    <citation type="submission" date="2022-01" db="EMBL/GenBank/DDBJ databases">
        <authorList>
            <person name="King R."/>
        </authorList>
    </citation>
    <scope>NUCLEOTIDE SEQUENCE</scope>
</reference>
<keyword evidence="4 10" id="KW-0999">Mitochondrion inner membrane</keyword>
<dbReference type="GO" id="GO:0005743">
    <property type="term" value="C:mitochondrial inner membrane"/>
    <property type="evidence" value="ECO:0007669"/>
    <property type="project" value="UniProtKB-SubCell"/>
</dbReference>
<dbReference type="GO" id="GO:0006123">
    <property type="term" value="P:mitochondrial electron transport, cytochrome c to oxygen"/>
    <property type="evidence" value="ECO:0007669"/>
    <property type="project" value="InterPro"/>
</dbReference>
<evidence type="ECO:0000313" key="11">
    <source>
        <dbReference type="EMBL" id="CAG9764741.1"/>
    </source>
</evidence>
<dbReference type="Proteomes" id="UP001152799">
    <property type="component" value="Chromosome 2"/>
</dbReference>
<comment type="function">
    <text evidence="10">Component of the cytochrome c oxidase, the last enzyme in the mitochondrial electron transport chain which drives oxidative phosphorylation.</text>
</comment>
<comment type="similarity">
    <text evidence="2 10">Belongs to the cytochrome c oxidase IV family.</text>
</comment>
<evidence type="ECO:0000256" key="7">
    <source>
        <dbReference type="ARBA" id="ARBA00023002"/>
    </source>
</evidence>
<dbReference type="PRINTS" id="PR01873">
    <property type="entry name" value="CYTCOXIDASE4"/>
</dbReference>
<dbReference type="Gene3D" id="1.10.442.10">
    <property type="entry name" value="Cytochrome c oxidase subunit IV"/>
    <property type="match status" value="1"/>
</dbReference>
<protein>
    <recommendedName>
        <fullName evidence="10">Cytochrome c oxidase subunit 4</fullName>
    </recommendedName>
</protein>
<evidence type="ECO:0000256" key="3">
    <source>
        <dbReference type="ARBA" id="ARBA00022692"/>
    </source>
</evidence>
<dbReference type="InterPro" id="IPR013288">
    <property type="entry name" value="Cyt_c_oxidase_su4"/>
</dbReference>
<gene>
    <name evidence="11" type="ORF">CEUTPL_LOCUS5373</name>
</gene>
<evidence type="ECO:0000313" key="12">
    <source>
        <dbReference type="Proteomes" id="UP001152799"/>
    </source>
</evidence>